<dbReference type="EMBL" id="JBGBPQ010000024">
    <property type="protein sequence ID" value="KAL1500053.1"/>
    <property type="molecule type" value="Genomic_DNA"/>
</dbReference>
<evidence type="ECO:0000313" key="2">
    <source>
        <dbReference type="EMBL" id="KAL1500046.1"/>
    </source>
</evidence>
<sequence length="466" mass="48850">MEPAPSRRSGPVKESVSMPNLGDVMHAEIGLAGRVAVEGGFRKHFVRQQKQKQGSMQQKDSSSSETSYVSAARPSVWLQGVIPSFGESTGSSTNLSTGISSPFVPSHVQAAVAADQIAPELARQLLSRALASWQPPLEAVSYEIAAQLLNVAIETATSTCTGGVPSVQRIGASALESAARQTRSASTACGAVRRRFVVTVAHPNAARDARRTPLDKRQGSLVSRSSRFEVARAKEKQLPHNTSGRGPSRSSSVSADDGRVLYEVDSNMSDASRTSPTPSWSSNAGTLYYNGGSTSAGALNGGSHDNEQDGVTTQQDGELLYDVNASACSFTAFLQGLIGSPCQRQGPSQLALLLQLLEAKKEQLVAENTLLERHNHSLRDALTSSCSLELGGVQQLETVFHESAKLLNKYSASGAPGGEVGASPGAAGAVGTGVQLRTARFIGAMKPMIVMFPPATLSGSTSTRTL</sequence>
<feature type="compositionally biased region" description="Basic and acidic residues" evidence="1">
    <location>
        <begin position="226"/>
        <end position="238"/>
    </location>
</feature>
<dbReference type="AlphaFoldDB" id="A0AB34IM70"/>
<accession>A0AB34IM70</accession>
<comment type="caution">
    <text evidence="3">The sequence shown here is derived from an EMBL/GenBank/DDBJ whole genome shotgun (WGS) entry which is preliminary data.</text>
</comment>
<feature type="region of interest" description="Disordered" evidence="1">
    <location>
        <begin position="207"/>
        <end position="257"/>
    </location>
</feature>
<evidence type="ECO:0000256" key="1">
    <source>
        <dbReference type="SAM" id="MobiDB-lite"/>
    </source>
</evidence>
<evidence type="ECO:0000313" key="4">
    <source>
        <dbReference type="Proteomes" id="UP001515480"/>
    </source>
</evidence>
<name>A0AB34IM70_PRYPA</name>
<organism evidence="3 4">
    <name type="scientific">Prymnesium parvum</name>
    <name type="common">Toxic golden alga</name>
    <dbReference type="NCBI Taxonomy" id="97485"/>
    <lineage>
        <taxon>Eukaryota</taxon>
        <taxon>Haptista</taxon>
        <taxon>Haptophyta</taxon>
        <taxon>Prymnesiophyceae</taxon>
        <taxon>Prymnesiales</taxon>
        <taxon>Prymnesiaceae</taxon>
        <taxon>Prymnesium</taxon>
    </lineage>
</organism>
<keyword evidence="4" id="KW-1185">Reference proteome</keyword>
<dbReference type="EMBL" id="JBGBPQ010000024">
    <property type="protein sequence ID" value="KAL1500046.1"/>
    <property type="molecule type" value="Genomic_DNA"/>
</dbReference>
<protein>
    <submittedName>
        <fullName evidence="3">Uncharacterized protein</fullName>
    </submittedName>
</protein>
<dbReference type="Proteomes" id="UP001515480">
    <property type="component" value="Unassembled WGS sequence"/>
</dbReference>
<feature type="compositionally biased region" description="Basic and acidic residues" evidence="1">
    <location>
        <begin position="207"/>
        <end position="218"/>
    </location>
</feature>
<reference evidence="3 4" key="1">
    <citation type="journal article" date="2024" name="Science">
        <title>Giant polyketide synthase enzymes in the biosynthesis of giant marine polyether toxins.</title>
        <authorList>
            <person name="Fallon T.R."/>
            <person name="Shende V.V."/>
            <person name="Wierzbicki I.H."/>
            <person name="Pendleton A.L."/>
            <person name="Watervoot N.F."/>
            <person name="Auber R.P."/>
            <person name="Gonzalez D.J."/>
            <person name="Wisecaver J.H."/>
            <person name="Moore B.S."/>
        </authorList>
    </citation>
    <scope>NUCLEOTIDE SEQUENCE [LARGE SCALE GENOMIC DNA]</scope>
    <source>
        <strain evidence="3 4">12B1</strain>
    </source>
</reference>
<gene>
    <name evidence="2" type="ORF">AB1Y20_012723</name>
    <name evidence="3" type="ORF">AB1Y20_012730</name>
</gene>
<evidence type="ECO:0000313" key="3">
    <source>
        <dbReference type="EMBL" id="KAL1500053.1"/>
    </source>
</evidence>
<feature type="compositionally biased region" description="Low complexity" evidence="1">
    <location>
        <begin position="51"/>
        <end position="66"/>
    </location>
</feature>
<proteinExistence type="predicted"/>
<feature type="region of interest" description="Disordered" evidence="1">
    <location>
        <begin position="46"/>
        <end position="66"/>
    </location>
</feature>
<feature type="compositionally biased region" description="Low complexity" evidence="1">
    <location>
        <begin position="243"/>
        <end position="255"/>
    </location>
</feature>